<evidence type="ECO:0008006" key="4">
    <source>
        <dbReference type="Google" id="ProtNLM"/>
    </source>
</evidence>
<keyword evidence="3" id="KW-1185">Reference proteome</keyword>
<dbReference type="RefSeq" id="WP_215862871.1">
    <property type="nucleotide sequence ID" value="NZ_JABELD010000022.1"/>
</dbReference>
<gene>
    <name evidence="2" type="ORF">HJG40_03275</name>
</gene>
<evidence type="ECO:0000256" key="1">
    <source>
        <dbReference type="SAM" id="SignalP"/>
    </source>
</evidence>
<protein>
    <recommendedName>
        <fullName evidence="4">Lipoprotein</fullName>
    </recommendedName>
</protein>
<proteinExistence type="predicted"/>
<dbReference type="PROSITE" id="PS51257">
    <property type="entry name" value="PROKAR_LIPOPROTEIN"/>
    <property type="match status" value="1"/>
</dbReference>
<accession>A0ABS5ZMH0</accession>
<evidence type="ECO:0000313" key="3">
    <source>
        <dbReference type="Proteomes" id="UP001197028"/>
    </source>
</evidence>
<organism evidence="2 3">
    <name type="scientific">Acidithiobacillus concretivorus</name>
    <dbReference type="NCBI Taxonomy" id="3063952"/>
    <lineage>
        <taxon>Bacteria</taxon>
        <taxon>Pseudomonadati</taxon>
        <taxon>Pseudomonadota</taxon>
        <taxon>Acidithiobacillia</taxon>
        <taxon>Acidithiobacillales</taxon>
        <taxon>Acidithiobacillaceae</taxon>
        <taxon>Acidithiobacillus</taxon>
    </lineage>
</organism>
<sequence length="249" mass="25595">MRRFQGSLLFAGVVLALSGCGSATNNGLAPQAENAYPVPSAITTPSSYRAPAPILQVPAQPLSQPKTLATPSVPSVNYSSTTLPLTPLASSTSALTSAAKSITQPVTKTVENARNSANQAVSSAQGAVQQPFNTASTSSFSGKWQQDMVKARQDSAKCAALSSTAQSDCWQNVSAWAKARATQYQSMSATATGAQAQQMQSASKFFGATGEWASACSSLSAQSCAESPLISKMQQWKASVGISGTTAGQ</sequence>
<reference evidence="2 3" key="1">
    <citation type="journal article" date="2021" name="ISME J.">
        <title>Genomic evolution of the class Acidithiobacillia: deep-branching Proteobacteria living in extreme acidic conditions.</title>
        <authorList>
            <person name="Moya-Beltran A."/>
            <person name="Beard S."/>
            <person name="Rojas-Villalobos C."/>
            <person name="Issotta F."/>
            <person name="Gallardo Y."/>
            <person name="Ulloa R."/>
            <person name="Giaveno A."/>
            <person name="Degli Esposti M."/>
            <person name="Johnson D.B."/>
            <person name="Quatrini R."/>
        </authorList>
    </citation>
    <scope>NUCLEOTIDE SEQUENCE [LARGE SCALE GENOMIC DNA]</scope>
    <source>
        <strain evidence="2 3">ATCC 19703</strain>
    </source>
</reference>
<dbReference type="EMBL" id="JABELD010000022">
    <property type="protein sequence ID" value="MBU2737845.1"/>
    <property type="molecule type" value="Genomic_DNA"/>
</dbReference>
<dbReference type="Proteomes" id="UP001197028">
    <property type="component" value="Unassembled WGS sequence"/>
</dbReference>
<comment type="caution">
    <text evidence="2">The sequence shown here is derived from an EMBL/GenBank/DDBJ whole genome shotgun (WGS) entry which is preliminary data.</text>
</comment>
<feature type="signal peptide" evidence="1">
    <location>
        <begin position="1"/>
        <end position="23"/>
    </location>
</feature>
<feature type="chain" id="PRO_5047528066" description="Lipoprotein" evidence="1">
    <location>
        <begin position="24"/>
        <end position="249"/>
    </location>
</feature>
<evidence type="ECO:0000313" key="2">
    <source>
        <dbReference type="EMBL" id="MBU2737845.1"/>
    </source>
</evidence>
<keyword evidence="1" id="KW-0732">Signal</keyword>
<name>A0ABS5ZMH0_9PROT</name>